<dbReference type="SUPFAM" id="SSF55166">
    <property type="entry name" value="Hedgehog/DD-peptidase"/>
    <property type="match status" value="1"/>
</dbReference>
<dbReference type="AlphaFoldDB" id="A0A7T4C333"/>
<sequence length="287" mass="32379">MNKVTSYNQLDKLGRVRLSKHFFMRDFLYSEIAVWNGFKNVPDFPDVAITYGRKLCEELLEPLQATFGRIHIRSAYRSPEVNDFGNKGGFNCAANEANYASHIWDYPDANGKHGATACIVVPWLIAHIEKGGSWTDMAWWIHDHLPYSSLQFFSTNAFNINWHEAPVRRIYSYAAPKGILTEPGMENHVGLHADCYKAFPSLSADVGVRGNSSDKYVMHSEKFTATGVVFHTPMCLTCKWRNKVPAPRHCLAFPEGIPTAILVGEADHTKPYEGDNGLQYEKGDPDY</sequence>
<dbReference type="EMBL" id="CP065937">
    <property type="protein sequence ID" value="QQA60662.1"/>
    <property type="molecule type" value="Genomic_DNA"/>
</dbReference>
<name>A0A7T4C333_AERCA</name>
<evidence type="ECO:0000256" key="1">
    <source>
        <dbReference type="SAM" id="MobiDB-lite"/>
    </source>
</evidence>
<proteinExistence type="predicted"/>
<evidence type="ECO:0000313" key="2">
    <source>
        <dbReference type="EMBL" id="QQA60662.1"/>
    </source>
</evidence>
<dbReference type="InterPro" id="IPR009045">
    <property type="entry name" value="Zn_M74/Hedgehog-like"/>
</dbReference>
<reference evidence="2" key="1">
    <citation type="submission" date="2020-12" db="EMBL/GenBank/DDBJ databases">
        <title>GES Beta-lactamases isolated from hospital effluents in Brazil.</title>
        <authorList>
            <person name="Conte D."/>
            <person name="Mesa D."/>
            <person name="Palmeiro J.K."/>
            <person name="Dalla-Costa L.M."/>
        </authorList>
    </citation>
    <scope>NUCLEOTIDE SEQUENCE [LARGE SCALE GENOMIC DNA]</scope>
    <source>
        <strain evidence="2">Aero21</strain>
    </source>
</reference>
<protein>
    <recommendedName>
        <fullName evidence="3">Peptidase M15</fullName>
    </recommendedName>
</protein>
<dbReference type="RefSeq" id="WP_197971577.1">
    <property type="nucleotide sequence ID" value="NZ_CP039832.1"/>
</dbReference>
<organism evidence="2">
    <name type="scientific">Aeromonas caviae</name>
    <name type="common">Aeromonas punctata</name>
    <dbReference type="NCBI Taxonomy" id="648"/>
    <lineage>
        <taxon>Bacteria</taxon>
        <taxon>Pseudomonadati</taxon>
        <taxon>Pseudomonadota</taxon>
        <taxon>Gammaproteobacteria</taxon>
        <taxon>Aeromonadales</taxon>
        <taxon>Aeromonadaceae</taxon>
        <taxon>Aeromonas</taxon>
    </lineage>
</organism>
<gene>
    <name evidence="2" type="ORF">JC965_21955</name>
</gene>
<evidence type="ECO:0008006" key="3">
    <source>
        <dbReference type="Google" id="ProtNLM"/>
    </source>
</evidence>
<feature type="region of interest" description="Disordered" evidence="1">
    <location>
        <begin position="268"/>
        <end position="287"/>
    </location>
</feature>
<accession>A0A7T4C333</accession>